<feature type="domain" description="YdbS-like PH" evidence="2">
    <location>
        <begin position="72"/>
        <end position="152"/>
    </location>
</feature>
<reference evidence="3" key="1">
    <citation type="journal article" date="2020" name="mSystems">
        <title>Genome- and Community-Level Interaction Insights into Carbon Utilization and Element Cycling Functions of Hydrothermarchaeota in Hydrothermal Sediment.</title>
        <authorList>
            <person name="Zhou Z."/>
            <person name="Liu Y."/>
            <person name="Xu W."/>
            <person name="Pan J."/>
            <person name="Luo Z.H."/>
            <person name="Li M."/>
        </authorList>
    </citation>
    <scope>NUCLEOTIDE SEQUENCE</scope>
    <source>
        <strain evidence="3">SpSt-1183</strain>
    </source>
</reference>
<evidence type="ECO:0000256" key="1">
    <source>
        <dbReference type="SAM" id="Phobius"/>
    </source>
</evidence>
<evidence type="ECO:0000259" key="2">
    <source>
        <dbReference type="Pfam" id="PF03703"/>
    </source>
</evidence>
<keyword evidence="1" id="KW-1133">Transmembrane helix</keyword>
<keyword evidence="1" id="KW-0472">Membrane</keyword>
<sequence>MSEEITIGKEFKPAPRFRAYYFLSLIIVVVFLVAFTILPAIFAGAPLPVILAIALVISAIAVFVGAWIPMYYQSILYHLTPTEMTWRRGVWFRQTGIVPYNRITNVDIIQGPVMRYFGISDLRIQTAGYSAQPQAEIKLMGIEEPEPLRELIMAQVRGRAPVAAATGGAETSGEEGDVIAELRAIRHLLEDMAGEKR</sequence>
<feature type="transmembrane region" description="Helical" evidence="1">
    <location>
        <begin position="20"/>
        <end position="43"/>
    </location>
</feature>
<comment type="caution">
    <text evidence="3">The sequence shown here is derived from an EMBL/GenBank/DDBJ whole genome shotgun (WGS) entry which is preliminary data.</text>
</comment>
<feature type="transmembrane region" description="Helical" evidence="1">
    <location>
        <begin position="49"/>
        <end position="68"/>
    </location>
</feature>
<dbReference type="InterPro" id="IPR005182">
    <property type="entry name" value="YdbS-like_PH"/>
</dbReference>
<gene>
    <name evidence="3" type="ORF">ENN52_05310</name>
</gene>
<dbReference type="PANTHER" id="PTHR34473">
    <property type="entry name" value="UPF0699 TRANSMEMBRANE PROTEIN YDBS"/>
    <property type="match status" value="1"/>
</dbReference>
<protein>
    <submittedName>
        <fullName evidence="3">PH domain-containing protein</fullName>
    </submittedName>
</protein>
<proteinExistence type="predicted"/>
<evidence type="ECO:0000313" key="3">
    <source>
        <dbReference type="EMBL" id="HDS63527.1"/>
    </source>
</evidence>
<accession>A0A831PMV3</accession>
<dbReference type="EMBL" id="DSBY01000221">
    <property type="protein sequence ID" value="HDS63527.1"/>
    <property type="molecule type" value="Genomic_DNA"/>
</dbReference>
<dbReference type="AlphaFoldDB" id="A0A831PMV3"/>
<name>A0A831PMV3_9EURY</name>
<dbReference type="PANTHER" id="PTHR34473:SF2">
    <property type="entry name" value="UPF0699 TRANSMEMBRANE PROTEIN YDBT"/>
    <property type="match status" value="1"/>
</dbReference>
<organism evidence="3">
    <name type="scientific">Methanofollis liminatans</name>
    <dbReference type="NCBI Taxonomy" id="2201"/>
    <lineage>
        <taxon>Archaea</taxon>
        <taxon>Methanobacteriati</taxon>
        <taxon>Methanobacteriota</taxon>
        <taxon>Stenosarchaea group</taxon>
        <taxon>Methanomicrobia</taxon>
        <taxon>Methanomicrobiales</taxon>
        <taxon>Methanomicrobiaceae</taxon>
        <taxon>Methanofollis</taxon>
    </lineage>
</organism>
<keyword evidence="1" id="KW-0812">Transmembrane</keyword>
<dbReference type="Proteomes" id="UP000885648">
    <property type="component" value="Unassembled WGS sequence"/>
</dbReference>
<dbReference type="Pfam" id="PF03703">
    <property type="entry name" value="bPH_2"/>
    <property type="match status" value="1"/>
</dbReference>